<dbReference type="Pfam" id="PF13177">
    <property type="entry name" value="DNA_pol3_delta2"/>
    <property type="match status" value="1"/>
</dbReference>
<dbReference type="InterPro" id="IPR022754">
    <property type="entry name" value="DNA_pol_III_gamma-3"/>
</dbReference>
<dbReference type="InterPro" id="IPR003593">
    <property type="entry name" value="AAA+_ATPase"/>
</dbReference>
<dbReference type="AlphaFoldDB" id="A0A239PK72"/>
<comment type="catalytic activity">
    <reaction evidence="10 11">
        <text>DNA(n) + a 2'-deoxyribonucleoside 5'-triphosphate = DNA(n+1) + diphosphate</text>
        <dbReference type="Rhea" id="RHEA:22508"/>
        <dbReference type="Rhea" id="RHEA-COMP:17339"/>
        <dbReference type="Rhea" id="RHEA-COMP:17340"/>
        <dbReference type="ChEBI" id="CHEBI:33019"/>
        <dbReference type="ChEBI" id="CHEBI:61560"/>
        <dbReference type="ChEBI" id="CHEBI:173112"/>
        <dbReference type="EC" id="2.7.7.7"/>
    </reaction>
</comment>
<keyword evidence="3 11" id="KW-0548">Nucleotidyltransferase</keyword>
<feature type="domain" description="AAA+ ATPase" evidence="13">
    <location>
        <begin position="56"/>
        <end position="204"/>
    </location>
</feature>
<dbReference type="CDD" id="cd18137">
    <property type="entry name" value="HLD_clamp_pol_III_gamma_tau"/>
    <property type="match status" value="1"/>
</dbReference>
<dbReference type="SUPFAM" id="SSF48019">
    <property type="entry name" value="post-AAA+ oligomerization domain-like"/>
    <property type="match status" value="1"/>
</dbReference>
<evidence type="ECO:0000256" key="2">
    <source>
        <dbReference type="ARBA" id="ARBA00022679"/>
    </source>
</evidence>
<dbReference type="PANTHER" id="PTHR11669:SF0">
    <property type="entry name" value="PROTEIN STICHEL-LIKE 2"/>
    <property type="match status" value="1"/>
</dbReference>
<proteinExistence type="inferred from homology"/>
<keyword evidence="7" id="KW-0862">Zinc</keyword>
<dbReference type="GO" id="GO:0006261">
    <property type="term" value="P:DNA-templated DNA replication"/>
    <property type="evidence" value="ECO:0007669"/>
    <property type="project" value="TreeGrafter"/>
</dbReference>
<dbReference type="InterPro" id="IPR022107">
    <property type="entry name" value="DNA_pol_III_gamma/tau_C"/>
</dbReference>
<evidence type="ECO:0000256" key="1">
    <source>
        <dbReference type="ARBA" id="ARBA00006360"/>
    </source>
</evidence>
<dbReference type="InterPro" id="IPR050238">
    <property type="entry name" value="DNA_Rep/Repair_Clamp_Loader"/>
</dbReference>
<dbReference type="PANTHER" id="PTHR11669">
    <property type="entry name" value="REPLICATION FACTOR C / DNA POLYMERASE III GAMMA-TAU SUBUNIT"/>
    <property type="match status" value="1"/>
</dbReference>
<evidence type="ECO:0000256" key="6">
    <source>
        <dbReference type="ARBA" id="ARBA00022741"/>
    </source>
</evidence>
<sequence>MTDIPEGQDDAAAPGSGSGAGYQVLARKYRPQTFDDLIGHEAMVRALRNAFASGRIAHAYILTGVRGVGKTTTARILARALNYAGPNGEDAGPTIDMPGEGLHCRAIAESRHPDVLEMDAASRTGVGDIRELIEGVRYAPSEARYKVYIIDEVHMLSTAAFNALLKTLEEPPPHVKFIFATTEIRKVPVTVLSRCQRFDLRRVEPETLTDHLAKVAEKEGVAIDRESLWMIARAAEGSVRDALSLLDQAIVQGAAGEGGGPEAIRAMLGLADRSRSWELLHAALSGAAGEALGIFREQYDAGADPAVILRDLLELVHLVSRVKAAGPEAAGHGAAGEADAGRARETADRLSMNALTRAWSLLMKGLSETREAPDPAAAGEMALIRLCYAADLPTPDEALRMLKGSGERRAAVGNRTASAASIADSRSSILESAPGGRAAAAGGGFAREPLAAREDPQPAPAPRRAPAPRGDASGPRLSSFEDVIRLAEAKRDAKLRIELESYVHLISFAEGRIAMRLHERAPADLAGRLTRRLKEWTGAHWVATVDSNAEGAPTIRDARYAEVMAHPMVKRALALFPGAEITAIRDVEPASDASDMAPPDPDEDDER</sequence>
<dbReference type="GO" id="GO:0046872">
    <property type="term" value="F:metal ion binding"/>
    <property type="evidence" value="ECO:0007669"/>
    <property type="project" value="UniProtKB-KW"/>
</dbReference>
<reference evidence="14 15" key="1">
    <citation type="submission" date="2017-07" db="EMBL/GenBank/DDBJ databases">
        <authorList>
            <person name="Sun Z.S."/>
            <person name="Albrecht U."/>
            <person name="Echele G."/>
            <person name="Lee C.C."/>
        </authorList>
    </citation>
    <scope>NUCLEOTIDE SEQUENCE [LARGE SCALE GENOMIC DNA]</scope>
    <source>
        <strain evidence="14 15">CGMCC 1.12710</strain>
    </source>
</reference>
<dbReference type="FunFam" id="3.40.50.300:FF:000014">
    <property type="entry name" value="DNA polymerase III subunit gamma/tau"/>
    <property type="match status" value="1"/>
</dbReference>
<comment type="similarity">
    <text evidence="1 11">Belongs to the DnaX/STICHEL family.</text>
</comment>
<organism evidence="14 15">
    <name type="scientific">Amphiplicatus metriothermophilus</name>
    <dbReference type="NCBI Taxonomy" id="1519374"/>
    <lineage>
        <taxon>Bacteria</taxon>
        <taxon>Pseudomonadati</taxon>
        <taxon>Pseudomonadota</taxon>
        <taxon>Alphaproteobacteria</taxon>
        <taxon>Parvularculales</taxon>
        <taxon>Parvularculaceae</taxon>
        <taxon>Amphiplicatus</taxon>
    </lineage>
</organism>
<dbReference type="InterPro" id="IPR045085">
    <property type="entry name" value="HLD_clamp_pol_III_gamma_tau"/>
</dbReference>
<comment type="function">
    <text evidence="11">DNA polymerase III is a complex, multichain enzyme responsible for most of the replicative synthesis in bacteria. This DNA polymerase also exhibits 3' to 5' exonuclease activity.</text>
</comment>
<dbReference type="SUPFAM" id="SSF52540">
    <property type="entry name" value="P-loop containing nucleoside triphosphate hydrolases"/>
    <property type="match status" value="1"/>
</dbReference>
<keyword evidence="2 11" id="KW-0808">Transferase</keyword>
<evidence type="ECO:0000256" key="5">
    <source>
        <dbReference type="ARBA" id="ARBA00022723"/>
    </source>
</evidence>
<dbReference type="Pfam" id="PF12169">
    <property type="entry name" value="DNA_pol3_gamma3"/>
    <property type="match status" value="1"/>
</dbReference>
<dbReference type="SMART" id="SM00382">
    <property type="entry name" value="AAA"/>
    <property type="match status" value="1"/>
</dbReference>
<dbReference type="EMBL" id="FZQA01000001">
    <property type="protein sequence ID" value="SNT68208.1"/>
    <property type="molecule type" value="Genomic_DNA"/>
</dbReference>
<dbReference type="OrthoDB" id="9810148at2"/>
<dbReference type="Gene3D" id="3.40.50.300">
    <property type="entry name" value="P-loop containing nucleotide triphosphate hydrolases"/>
    <property type="match status" value="1"/>
</dbReference>
<dbReference type="InterPro" id="IPR012763">
    <property type="entry name" value="DNA_pol_III_sug/sutau_N"/>
</dbReference>
<dbReference type="CDD" id="cd00009">
    <property type="entry name" value="AAA"/>
    <property type="match status" value="1"/>
</dbReference>
<dbReference type="NCBIfam" id="TIGR02397">
    <property type="entry name" value="dnaX_nterm"/>
    <property type="match status" value="1"/>
</dbReference>
<dbReference type="GO" id="GO:0009360">
    <property type="term" value="C:DNA polymerase III complex"/>
    <property type="evidence" value="ECO:0007669"/>
    <property type="project" value="InterPro"/>
</dbReference>
<keyword evidence="5" id="KW-0479">Metal-binding</keyword>
<dbReference type="EC" id="2.7.7.7" evidence="11"/>
<evidence type="ECO:0000256" key="9">
    <source>
        <dbReference type="ARBA" id="ARBA00022932"/>
    </source>
</evidence>
<protein>
    <recommendedName>
        <fullName evidence="11">DNA polymerase III subunit gamma/tau</fullName>
        <ecNumber evidence="11">2.7.7.7</ecNumber>
    </recommendedName>
</protein>
<accession>A0A239PK72</accession>
<evidence type="ECO:0000313" key="15">
    <source>
        <dbReference type="Proteomes" id="UP000198346"/>
    </source>
</evidence>
<evidence type="ECO:0000313" key="14">
    <source>
        <dbReference type="EMBL" id="SNT68208.1"/>
    </source>
</evidence>
<evidence type="ECO:0000256" key="8">
    <source>
        <dbReference type="ARBA" id="ARBA00022840"/>
    </source>
</evidence>
<dbReference type="Gene3D" id="1.20.272.10">
    <property type="match status" value="1"/>
</dbReference>
<dbReference type="RefSeq" id="WP_089411172.1">
    <property type="nucleotide sequence ID" value="NZ_FZQA01000001.1"/>
</dbReference>
<dbReference type="GO" id="GO:0005524">
    <property type="term" value="F:ATP binding"/>
    <property type="evidence" value="ECO:0007669"/>
    <property type="project" value="UniProtKB-KW"/>
</dbReference>
<evidence type="ECO:0000256" key="4">
    <source>
        <dbReference type="ARBA" id="ARBA00022705"/>
    </source>
</evidence>
<dbReference type="InterPro" id="IPR027417">
    <property type="entry name" value="P-loop_NTPase"/>
</dbReference>
<dbReference type="GO" id="GO:0003677">
    <property type="term" value="F:DNA binding"/>
    <property type="evidence" value="ECO:0007669"/>
    <property type="project" value="InterPro"/>
</dbReference>
<evidence type="ECO:0000256" key="3">
    <source>
        <dbReference type="ARBA" id="ARBA00022695"/>
    </source>
</evidence>
<feature type="compositionally biased region" description="Low complexity" evidence="12">
    <location>
        <begin position="466"/>
        <end position="476"/>
    </location>
</feature>
<dbReference type="GO" id="GO:0003887">
    <property type="term" value="F:DNA-directed DNA polymerase activity"/>
    <property type="evidence" value="ECO:0007669"/>
    <property type="project" value="UniProtKB-KW"/>
</dbReference>
<keyword evidence="9 11" id="KW-0239">DNA-directed DNA polymerase</keyword>
<keyword evidence="8 11" id="KW-0067">ATP-binding</keyword>
<dbReference type="Gene3D" id="1.10.8.60">
    <property type="match status" value="1"/>
</dbReference>
<name>A0A239PK72_9PROT</name>
<evidence type="ECO:0000256" key="12">
    <source>
        <dbReference type="SAM" id="MobiDB-lite"/>
    </source>
</evidence>
<dbReference type="InterPro" id="IPR008921">
    <property type="entry name" value="DNA_pol3_clamp-load_cplx_C"/>
</dbReference>
<dbReference type="Pfam" id="PF12362">
    <property type="entry name" value="DUF3646"/>
    <property type="match status" value="1"/>
</dbReference>
<evidence type="ECO:0000259" key="13">
    <source>
        <dbReference type="SMART" id="SM00382"/>
    </source>
</evidence>
<evidence type="ECO:0000256" key="10">
    <source>
        <dbReference type="ARBA" id="ARBA00049244"/>
    </source>
</evidence>
<keyword evidence="4 11" id="KW-0235">DNA replication</keyword>
<keyword evidence="6 11" id="KW-0547">Nucleotide-binding</keyword>
<feature type="region of interest" description="Disordered" evidence="12">
    <location>
        <begin position="586"/>
        <end position="607"/>
    </location>
</feature>
<comment type="subunit">
    <text evidence="11">DNA polymerase III contains a core (composed of alpha, epsilon and theta chains) that associates with a tau subunit. This core dimerizes to form the POLIII' complex. PolIII' associates with the gamma complex (composed of gamma, delta, delta', psi and chi chains) and with the beta chain to form the complete DNA polymerase III complex.</text>
</comment>
<feature type="region of interest" description="Disordered" evidence="12">
    <location>
        <begin position="449"/>
        <end position="476"/>
    </location>
</feature>
<evidence type="ECO:0000256" key="11">
    <source>
        <dbReference type="RuleBase" id="RU364063"/>
    </source>
</evidence>
<dbReference type="FunFam" id="1.10.8.60:FF:000013">
    <property type="entry name" value="DNA polymerase III subunit gamma/tau"/>
    <property type="match status" value="1"/>
</dbReference>
<evidence type="ECO:0000256" key="7">
    <source>
        <dbReference type="ARBA" id="ARBA00022833"/>
    </source>
</evidence>
<dbReference type="NCBIfam" id="NF006585">
    <property type="entry name" value="PRK09111.1"/>
    <property type="match status" value="1"/>
</dbReference>
<dbReference type="Proteomes" id="UP000198346">
    <property type="component" value="Unassembled WGS sequence"/>
</dbReference>
<keyword evidence="15" id="KW-1185">Reference proteome</keyword>
<dbReference type="Pfam" id="PF22608">
    <property type="entry name" value="DNAX_ATPase_lid"/>
    <property type="match status" value="1"/>
</dbReference>
<gene>
    <name evidence="11" type="primary">dnaX</name>
    <name evidence="14" type="ORF">SAMN06297382_0707</name>
</gene>